<dbReference type="Proteomes" id="UP000224634">
    <property type="component" value="Unassembled WGS sequence"/>
</dbReference>
<organism evidence="2 3">
    <name type="scientific">Polytolypa hystricis (strain UAMH7299)</name>
    <dbReference type="NCBI Taxonomy" id="1447883"/>
    <lineage>
        <taxon>Eukaryota</taxon>
        <taxon>Fungi</taxon>
        <taxon>Dikarya</taxon>
        <taxon>Ascomycota</taxon>
        <taxon>Pezizomycotina</taxon>
        <taxon>Eurotiomycetes</taxon>
        <taxon>Eurotiomycetidae</taxon>
        <taxon>Onygenales</taxon>
        <taxon>Onygenales incertae sedis</taxon>
        <taxon>Polytolypa</taxon>
    </lineage>
</organism>
<dbReference type="AlphaFoldDB" id="A0A2B7YFB2"/>
<sequence length="315" mass="35362">MFSLRAFSRSVPRTFSRSLTTSSVRPLRSIQKPALLQSAWIRAPRHTYPAFSTSVARFAPAGDVDVELAAKVQDEIALENEGGETDVPPESVQQYLDDSQFELHEKSGEEEVVLTRTFGNEKIRVSFTIADLQNLQDEAEFEDQSFQDEYGDMSPEAINQDGKKGSKITIAPEDKVSPADREGEAFEEESEPSYPARVNITIEKAGKGAVHFETVAQDGFFVIENVFHFAKPELANAETAEKEWARQSLYAGPPFGNLDQDLQDLWDRYLEERGVDTALATFVPDFIDYKEQKEYVRWLGGMLFTFPVHSGSGSR</sequence>
<dbReference type="SUPFAM" id="SSF54529">
    <property type="entry name" value="Mitochondrial glycoprotein MAM33-like"/>
    <property type="match status" value="1"/>
</dbReference>
<accession>A0A2B7YFB2</accession>
<evidence type="ECO:0000313" key="3">
    <source>
        <dbReference type="Proteomes" id="UP000224634"/>
    </source>
</evidence>
<dbReference type="Pfam" id="PF02330">
    <property type="entry name" value="MAM33"/>
    <property type="match status" value="1"/>
</dbReference>
<protein>
    <recommendedName>
        <fullName evidence="4">Mitochondrial glyco protein</fullName>
    </recommendedName>
</protein>
<dbReference type="InterPro" id="IPR003428">
    <property type="entry name" value="MAM33"/>
</dbReference>
<evidence type="ECO:0000313" key="2">
    <source>
        <dbReference type="EMBL" id="PGH19297.1"/>
    </source>
</evidence>
<dbReference type="Gene3D" id="3.10.280.10">
    <property type="entry name" value="Mitochondrial glycoprotein"/>
    <property type="match status" value="1"/>
</dbReference>
<reference evidence="2 3" key="1">
    <citation type="submission" date="2017-10" db="EMBL/GenBank/DDBJ databases">
        <title>Comparative genomics in systemic dimorphic fungi from Ajellomycetaceae.</title>
        <authorList>
            <person name="Munoz J.F."/>
            <person name="Mcewen J.G."/>
            <person name="Clay O.K."/>
            <person name="Cuomo C.A."/>
        </authorList>
    </citation>
    <scope>NUCLEOTIDE SEQUENCE [LARGE SCALE GENOMIC DNA]</scope>
    <source>
        <strain evidence="2 3">UAMH7299</strain>
    </source>
</reference>
<name>A0A2B7YFB2_POLH7</name>
<evidence type="ECO:0008006" key="4">
    <source>
        <dbReference type="Google" id="ProtNLM"/>
    </source>
</evidence>
<comment type="caution">
    <text evidence="2">The sequence shown here is derived from an EMBL/GenBank/DDBJ whole genome shotgun (WGS) entry which is preliminary data.</text>
</comment>
<dbReference type="GO" id="GO:0005759">
    <property type="term" value="C:mitochondrial matrix"/>
    <property type="evidence" value="ECO:0007669"/>
    <property type="project" value="InterPro"/>
</dbReference>
<dbReference type="InterPro" id="IPR036561">
    <property type="entry name" value="MAM33_sf"/>
</dbReference>
<dbReference type="EMBL" id="PDNA01000049">
    <property type="protein sequence ID" value="PGH19297.1"/>
    <property type="molecule type" value="Genomic_DNA"/>
</dbReference>
<dbReference type="OrthoDB" id="278212at2759"/>
<keyword evidence="3" id="KW-1185">Reference proteome</keyword>
<dbReference type="STRING" id="1447883.A0A2B7YFB2"/>
<proteinExistence type="predicted"/>
<feature type="region of interest" description="Disordered" evidence="1">
    <location>
        <begin position="170"/>
        <end position="192"/>
    </location>
</feature>
<dbReference type="PANTHER" id="PTHR10826:SF1">
    <property type="entry name" value="COMPLEMENT COMPONENT 1 Q SUBCOMPONENT-BINDING PROTEIN, MITOCHONDRIAL"/>
    <property type="match status" value="1"/>
</dbReference>
<feature type="compositionally biased region" description="Basic and acidic residues" evidence="1">
    <location>
        <begin position="172"/>
        <end position="184"/>
    </location>
</feature>
<evidence type="ECO:0000256" key="1">
    <source>
        <dbReference type="SAM" id="MobiDB-lite"/>
    </source>
</evidence>
<dbReference type="GO" id="GO:0042256">
    <property type="term" value="P:cytosolic ribosome assembly"/>
    <property type="evidence" value="ECO:0007669"/>
    <property type="project" value="TreeGrafter"/>
</dbReference>
<dbReference type="PANTHER" id="PTHR10826">
    <property type="entry name" value="COMPLEMENT COMPONENT 1"/>
    <property type="match status" value="1"/>
</dbReference>
<gene>
    <name evidence="2" type="ORF">AJ80_04050</name>
</gene>